<evidence type="ECO:0000259" key="12">
    <source>
        <dbReference type="Pfam" id="PF07774"/>
    </source>
</evidence>
<dbReference type="Pfam" id="PF25293">
    <property type="entry name" value="Beta-prop_EMC1_N"/>
    <property type="match status" value="1"/>
</dbReference>
<keyword evidence="6" id="KW-0732">Signal</keyword>
<comment type="subcellular location">
    <subcellularLocation>
        <location evidence="1">Endoplasmic reticulum membrane</location>
        <topology evidence="1">Single-pass type I membrane protein</topology>
    </subcellularLocation>
</comment>
<dbReference type="Proteomes" id="UP001208570">
    <property type="component" value="Unassembled WGS sequence"/>
</dbReference>
<organism evidence="14 15">
    <name type="scientific">Paralvinella palmiformis</name>
    <dbReference type="NCBI Taxonomy" id="53620"/>
    <lineage>
        <taxon>Eukaryota</taxon>
        <taxon>Metazoa</taxon>
        <taxon>Spiralia</taxon>
        <taxon>Lophotrochozoa</taxon>
        <taxon>Annelida</taxon>
        <taxon>Polychaeta</taxon>
        <taxon>Sedentaria</taxon>
        <taxon>Canalipalpata</taxon>
        <taxon>Terebellida</taxon>
        <taxon>Terebelliformia</taxon>
        <taxon>Alvinellidae</taxon>
        <taxon>Paralvinella</taxon>
    </lineage>
</organism>
<dbReference type="InterPro" id="IPR026895">
    <property type="entry name" value="EMC1"/>
</dbReference>
<evidence type="ECO:0000256" key="2">
    <source>
        <dbReference type="ARBA" id="ARBA00007904"/>
    </source>
</evidence>
<keyword evidence="7" id="KW-0256">Endoplasmic reticulum</keyword>
<dbReference type="InterPro" id="IPR011678">
    <property type="entry name" value="EMC1_C"/>
</dbReference>
<dbReference type="PANTHER" id="PTHR21573:SF0">
    <property type="entry name" value="ER MEMBRANE PROTEIN COMPLEX SUBUNIT 1"/>
    <property type="match status" value="1"/>
</dbReference>
<gene>
    <name evidence="14" type="ORF">LSH36_81g01054</name>
</gene>
<dbReference type="PANTHER" id="PTHR21573">
    <property type="entry name" value="ER MEMBRANE PROTEIN COMPLEX SUBUNIT 1"/>
    <property type="match status" value="1"/>
</dbReference>
<dbReference type="Pfam" id="PF07774">
    <property type="entry name" value="EMC1_C"/>
    <property type="match status" value="1"/>
</dbReference>
<evidence type="ECO:0000256" key="8">
    <source>
        <dbReference type="ARBA" id="ARBA00022989"/>
    </source>
</evidence>
<evidence type="ECO:0000256" key="7">
    <source>
        <dbReference type="ARBA" id="ARBA00022824"/>
    </source>
</evidence>
<keyword evidence="15" id="KW-1185">Reference proteome</keyword>
<keyword evidence="5 11" id="KW-0812">Transmembrane</keyword>
<feature type="transmembrane region" description="Helical" evidence="11">
    <location>
        <begin position="844"/>
        <end position="862"/>
    </location>
</feature>
<feature type="domain" description="EMC1 first beta-propeller" evidence="13">
    <location>
        <begin position="1"/>
        <end position="311"/>
    </location>
</feature>
<keyword evidence="9 11" id="KW-0472">Membrane</keyword>
<dbReference type="InterPro" id="IPR015943">
    <property type="entry name" value="WD40/YVTN_repeat-like_dom_sf"/>
</dbReference>
<evidence type="ECO:0000256" key="10">
    <source>
        <dbReference type="ARBA" id="ARBA00023180"/>
    </source>
</evidence>
<sequence>MRNGEIVWRQIQEKSDSGRIDDMILLDNSLVAVMGGGSYLRCFSVTSGVLNWEFNAEVPDLNQRSRIAFLTMNEKKKIIVMLTANTVYGFDISGRLQWKEDLPNSDKVKYGYLKVDENAINIIGVTMKSHVVIITMDTEGTMLPKYSAPAAWIQDGTRCQFSGDQFVCLDVDNRIVHQLSLQKPEIFRSSLFQDLKISCNDPQLMNDVSDGHQREFGIRCLSSSNRGDAVVLRASEDGIKLVKELSGVTALQVVRYGEQDVFITMARSKPELYGIIKKKDNSPVFRMIALSQDDSVVLLQQTGKLTWVREEALSKVVAIDMIDLPVSPMLAKMEDEFGTNSNDIFGMLINRLTTQFVQIQDFFFQILNHFKSHRHSYYDGDHGNDYMSDDDTDEDDDDYLFRDEFNIRKIIILASEVGKVCGLYSPSGRILWCHLLPDMAPFEAAGKHLYTISMQRTTSHFPHDPYCTIMGKHKDSGLGMMYRFNPVSGLQVANTPPGGEVLNYRIKQMIMLSHMDDHFIRPLVILDTDLKFHVYPESTTDLVKSLADSLFIMTTDTVTSQLYGYSMVYSDDKGLTAEEVWNLNLAIESQRITNIVFKQPLEHVHSQGIVLADRSVSYKYLNPNLVVITAEGSDSSQKGFVNVYLVDSVSGQLVFHCNHKRVKGPVHVVHSENWIVYDYWNQRHRRTEIAVLELYEGKKQNNATAFSSLYPPPIPLVLRQAYIISAHVSTMAVTITEKGITNKHLLLALETGAILEMQKALLDPRRPDVPTQEHREEGIIPYVPELPRHNEAVINYNRSVYNVRAIHTAPAGLESHSIILCYGLDIFYTRVMPSKMFDVLKEDFDYFFIGSVTLGMIIVSLLSKKLAARKALNRAWK</sequence>
<evidence type="ECO:0000256" key="5">
    <source>
        <dbReference type="ARBA" id="ARBA00022692"/>
    </source>
</evidence>
<comment type="caution">
    <text evidence="14">The sequence shown here is derived from an EMBL/GenBank/DDBJ whole genome shotgun (WGS) entry which is preliminary data.</text>
</comment>
<evidence type="ECO:0000313" key="15">
    <source>
        <dbReference type="Proteomes" id="UP001208570"/>
    </source>
</evidence>
<dbReference type="Gene3D" id="2.130.10.10">
    <property type="entry name" value="YVTN repeat-like/Quinoprotein amine dehydrogenase"/>
    <property type="match status" value="1"/>
</dbReference>
<keyword evidence="10" id="KW-0325">Glycoprotein</keyword>
<reference evidence="14" key="1">
    <citation type="journal article" date="2023" name="Mol. Biol. Evol.">
        <title>Third-Generation Sequencing Reveals the Adaptive Role of the Epigenome in Three Deep-Sea Polychaetes.</title>
        <authorList>
            <person name="Perez M."/>
            <person name="Aroh O."/>
            <person name="Sun Y."/>
            <person name="Lan Y."/>
            <person name="Juniper S.K."/>
            <person name="Young C.R."/>
            <person name="Angers B."/>
            <person name="Qian P.Y."/>
        </authorList>
    </citation>
    <scope>NUCLEOTIDE SEQUENCE</scope>
    <source>
        <strain evidence="14">P08H-3</strain>
    </source>
</reference>
<evidence type="ECO:0000259" key="13">
    <source>
        <dbReference type="Pfam" id="PF25293"/>
    </source>
</evidence>
<proteinExistence type="inferred from homology"/>
<dbReference type="InterPro" id="IPR011047">
    <property type="entry name" value="Quinoprotein_ADH-like_sf"/>
</dbReference>
<dbReference type="InterPro" id="IPR058545">
    <property type="entry name" value="Beta-prop_EMC1_1st"/>
</dbReference>
<dbReference type="EMBL" id="JAODUP010000081">
    <property type="protein sequence ID" value="KAK2163336.1"/>
    <property type="molecule type" value="Genomic_DNA"/>
</dbReference>
<dbReference type="GO" id="GO:0072546">
    <property type="term" value="C:EMC complex"/>
    <property type="evidence" value="ECO:0007669"/>
    <property type="project" value="InterPro"/>
</dbReference>
<feature type="domain" description="ER membrane protein complex subunit 1 C-terminal" evidence="12">
    <location>
        <begin position="671"/>
        <end position="876"/>
    </location>
</feature>
<dbReference type="SUPFAM" id="SSF50998">
    <property type="entry name" value="Quinoprotein alcohol dehydrogenase-like"/>
    <property type="match status" value="1"/>
</dbReference>
<evidence type="ECO:0000256" key="4">
    <source>
        <dbReference type="ARBA" id="ARBA00020824"/>
    </source>
</evidence>
<evidence type="ECO:0000256" key="6">
    <source>
        <dbReference type="ARBA" id="ARBA00022729"/>
    </source>
</evidence>
<evidence type="ECO:0000256" key="9">
    <source>
        <dbReference type="ARBA" id="ARBA00023136"/>
    </source>
</evidence>
<evidence type="ECO:0000313" key="14">
    <source>
        <dbReference type="EMBL" id="KAK2163336.1"/>
    </source>
</evidence>
<evidence type="ECO:0000256" key="11">
    <source>
        <dbReference type="SAM" id="Phobius"/>
    </source>
</evidence>
<protein>
    <recommendedName>
        <fullName evidence="4">ER membrane protein complex subunit 1</fullName>
    </recommendedName>
</protein>
<dbReference type="GO" id="GO:0034975">
    <property type="term" value="P:protein folding in endoplasmic reticulum"/>
    <property type="evidence" value="ECO:0007669"/>
    <property type="project" value="TreeGrafter"/>
</dbReference>
<comment type="subunit">
    <text evidence="3">Component of the ER membrane protein complex (EMC).</text>
</comment>
<dbReference type="AlphaFoldDB" id="A0AAD9K1U7"/>
<evidence type="ECO:0000256" key="1">
    <source>
        <dbReference type="ARBA" id="ARBA00004115"/>
    </source>
</evidence>
<keyword evidence="8 11" id="KW-1133">Transmembrane helix</keyword>
<evidence type="ECO:0000256" key="3">
    <source>
        <dbReference type="ARBA" id="ARBA00011276"/>
    </source>
</evidence>
<comment type="similarity">
    <text evidence="2">Belongs to the EMC1 family.</text>
</comment>
<name>A0AAD9K1U7_9ANNE</name>
<accession>A0AAD9K1U7</accession>